<feature type="compositionally biased region" description="Basic residues" evidence="1">
    <location>
        <begin position="144"/>
        <end position="155"/>
    </location>
</feature>
<organism evidence="3 4">
    <name type="scientific">Pycnococcus provasolii</name>
    <dbReference type="NCBI Taxonomy" id="41880"/>
    <lineage>
        <taxon>Eukaryota</taxon>
        <taxon>Viridiplantae</taxon>
        <taxon>Chlorophyta</taxon>
        <taxon>Pseudoscourfieldiophyceae</taxon>
        <taxon>Pseudoscourfieldiales</taxon>
        <taxon>Pycnococcaceae</taxon>
        <taxon>Pycnococcus</taxon>
    </lineage>
</organism>
<proteinExistence type="predicted"/>
<protein>
    <submittedName>
        <fullName evidence="3">Uncharacterized protein</fullName>
    </submittedName>
</protein>
<evidence type="ECO:0000256" key="1">
    <source>
        <dbReference type="SAM" id="MobiDB-lite"/>
    </source>
</evidence>
<feature type="signal peptide" evidence="2">
    <location>
        <begin position="1"/>
        <end position="21"/>
    </location>
</feature>
<keyword evidence="2" id="KW-0732">Signal</keyword>
<keyword evidence="4" id="KW-1185">Reference proteome</keyword>
<dbReference type="Proteomes" id="UP000660262">
    <property type="component" value="Unassembled WGS sequence"/>
</dbReference>
<feature type="chain" id="PRO_5032807314" evidence="2">
    <location>
        <begin position="22"/>
        <end position="490"/>
    </location>
</feature>
<dbReference type="OrthoDB" id="514794at2759"/>
<reference evidence="3" key="1">
    <citation type="submission" date="2020-10" db="EMBL/GenBank/DDBJ databases">
        <title>Unveiling of a novel bifunctional photoreceptor, Dualchrome1, isolated from a cosmopolitan green alga.</title>
        <authorList>
            <person name="Suzuki S."/>
            <person name="Kawachi M."/>
        </authorList>
    </citation>
    <scope>NUCLEOTIDE SEQUENCE</scope>
    <source>
        <strain evidence="3">NIES 2893</strain>
    </source>
</reference>
<dbReference type="AlphaFoldDB" id="A0A830HRP2"/>
<dbReference type="EMBL" id="BNJQ01000026">
    <property type="protein sequence ID" value="GHP09752.1"/>
    <property type="molecule type" value="Genomic_DNA"/>
</dbReference>
<feature type="region of interest" description="Disordered" evidence="1">
    <location>
        <begin position="143"/>
        <end position="170"/>
    </location>
</feature>
<evidence type="ECO:0000313" key="4">
    <source>
        <dbReference type="Proteomes" id="UP000660262"/>
    </source>
</evidence>
<dbReference type="PANTHER" id="PTHR33390">
    <property type="entry name" value="STRESS UP-REGULATED NOD 19 PROTEIN"/>
    <property type="match status" value="1"/>
</dbReference>
<name>A0A830HRP2_9CHLO</name>
<accession>A0A830HRP2</accession>
<comment type="caution">
    <text evidence="3">The sequence shown here is derived from an EMBL/GenBank/DDBJ whole genome shotgun (WGS) entry which is preliminary data.</text>
</comment>
<evidence type="ECO:0000256" key="2">
    <source>
        <dbReference type="SAM" id="SignalP"/>
    </source>
</evidence>
<dbReference type="InterPro" id="IPR011692">
    <property type="entry name" value="Stress_up-reg_Nod19"/>
</dbReference>
<gene>
    <name evidence="3" type="ORF">PPROV_000848700</name>
</gene>
<dbReference type="PANTHER" id="PTHR33390:SF1">
    <property type="entry name" value="STRESS UP-REGULATED NOD 19 PROTEIN"/>
    <property type="match status" value="1"/>
</dbReference>
<sequence>MMMMMMMIALLALLFTSHTYALATKFRGKPFAVTSRPVALHTGEVFNKFGHPQYLPRHVIKDAAKKPIAVTGYKADVVEFEDATGKKIKQSAPLYDCYLHHYGAIVGRMEDLLPFYHQMNGRLGATMPMSHIHAEFEQFVSNTKKGKHSTKKKRVASIGGGSGAEERGTPHVYPPGFAQMADDIDAIMPLMHLINTKGTETVTPAGNSPLLECPCTSSRQFNYANQTIDGKLPNIPFGQCNAQMQVDANPSCAFDTYIQGYRCCEDGVFVIPGDEHGDLLNSEVSHYGMKFTFFYEHAKSNTRALRAPVGCCDVTGDLENFGNIEHDITPACDDTNGDTCVRKFVTRQYLDIPPKSGIGGFGYGNATLTPSDKRAIDAGKKWVDLVYAVGHQHVGGDAAHGIRLIRDATDEVLCTSLPKYGSGTAAGDERGYVTGIKPCIFAEPIRMRSDEVVRIESFYNTTYEHFGVMSLWILQVADVEETVEEVITAA</sequence>
<dbReference type="Pfam" id="PF07712">
    <property type="entry name" value="SURNod19"/>
    <property type="match status" value="1"/>
</dbReference>
<evidence type="ECO:0000313" key="3">
    <source>
        <dbReference type="EMBL" id="GHP09752.1"/>
    </source>
</evidence>